<reference evidence="4" key="1">
    <citation type="submission" date="2022-03" db="EMBL/GenBank/DDBJ databases">
        <authorList>
            <person name="Martin C."/>
        </authorList>
    </citation>
    <scope>NUCLEOTIDE SEQUENCE</scope>
</reference>
<dbReference type="OrthoDB" id="6022555at2759"/>
<evidence type="ECO:0000256" key="1">
    <source>
        <dbReference type="SAM" id="Coils"/>
    </source>
</evidence>
<accession>A0A8J1Y515</accession>
<feature type="compositionally biased region" description="Basic and acidic residues" evidence="2">
    <location>
        <begin position="194"/>
        <end position="205"/>
    </location>
</feature>
<sequence>MTDNTMSTATKESSTFKIEGRESIHKRRTSRNSMSIENGNSRQILDLGHDAEDTNNSPSCSTIYKQHDVLMIDQTNGNNTTNNPLCDEPTSSATHDQETKQLKELLILHLDLIQQQQELIIAKDRQIGTLTSDNSALKCRLERMERRMSLLKQQNGRSGSRDRYSRKFIPDEADIKPVISPKVDIEDEVPETPAEVKEAETENKPLKRKCSTTPDPPPKVLNKKFAAASKKKAISRLSQNLKTNLQNKRGSTKSSKLVSSSLKKSQSVAAPSPQKSRSQMPARLTRAQTQAPSNGFIHPVKIQSETLPQARNHDSLFQTVTEKIKTKLKCRPINDSDKILRTGTMYHVTQDIQPQYVLLSPKKCNSRVEIPSFRINPVANCYTLEGTENLEDEIFLKRHQKPETDEKRRKRWDMQRIREQKLYEKLKEGRCGSKYSSSNFVKEQIETFQPEPEDATHIEITNKIPVNAFGYPIPSLSPGEFSLPWYKVSTQSPSTSSSAKKSKLKLKRR</sequence>
<feature type="compositionally biased region" description="Polar residues" evidence="2">
    <location>
        <begin position="236"/>
        <end position="249"/>
    </location>
</feature>
<keyword evidence="1" id="KW-0175">Coiled coil</keyword>
<feature type="compositionally biased region" description="Polar residues" evidence="2">
    <location>
        <begin position="74"/>
        <end position="94"/>
    </location>
</feature>
<dbReference type="Gene3D" id="6.10.250.2000">
    <property type="match status" value="1"/>
</dbReference>
<feature type="region of interest" description="Disordered" evidence="2">
    <location>
        <begin position="1"/>
        <end position="39"/>
    </location>
</feature>
<comment type="caution">
    <text evidence="4">The sequence shown here is derived from an EMBL/GenBank/DDBJ whole genome shotgun (WGS) entry which is preliminary data.</text>
</comment>
<dbReference type="InterPro" id="IPR029332">
    <property type="entry name" value="PEHE_dom"/>
</dbReference>
<dbReference type="AlphaFoldDB" id="A0A8J1Y515"/>
<feature type="region of interest" description="Disordered" evidence="2">
    <location>
        <begin position="74"/>
        <end position="97"/>
    </location>
</feature>
<evidence type="ECO:0000259" key="3">
    <source>
        <dbReference type="PROSITE" id="PS52052"/>
    </source>
</evidence>
<organism evidence="4 5">
    <name type="scientific">Owenia fusiformis</name>
    <name type="common">Polychaete worm</name>
    <dbReference type="NCBI Taxonomy" id="6347"/>
    <lineage>
        <taxon>Eukaryota</taxon>
        <taxon>Metazoa</taxon>
        <taxon>Spiralia</taxon>
        <taxon>Lophotrochozoa</taxon>
        <taxon>Annelida</taxon>
        <taxon>Polychaeta</taxon>
        <taxon>Sedentaria</taxon>
        <taxon>Canalipalpata</taxon>
        <taxon>Sabellida</taxon>
        <taxon>Oweniida</taxon>
        <taxon>Oweniidae</taxon>
        <taxon>Owenia</taxon>
    </lineage>
</organism>
<feature type="domain" description="PEHE" evidence="3">
    <location>
        <begin position="357"/>
        <end position="485"/>
    </location>
</feature>
<feature type="region of interest" description="Disordered" evidence="2">
    <location>
        <begin position="488"/>
        <end position="509"/>
    </location>
</feature>
<dbReference type="InterPro" id="IPR026711">
    <property type="entry name" value="Msl-1"/>
</dbReference>
<gene>
    <name evidence="4" type="ORF">OFUS_LOCUS14447</name>
</gene>
<feature type="compositionally biased region" description="Low complexity" evidence="2">
    <location>
        <begin position="252"/>
        <end position="268"/>
    </location>
</feature>
<dbReference type="EMBL" id="CAIIXF020000007">
    <property type="protein sequence ID" value="CAH1789011.1"/>
    <property type="molecule type" value="Genomic_DNA"/>
</dbReference>
<feature type="compositionally biased region" description="Low complexity" evidence="2">
    <location>
        <begin position="488"/>
        <end position="499"/>
    </location>
</feature>
<dbReference type="Proteomes" id="UP000749559">
    <property type="component" value="Unassembled WGS sequence"/>
</dbReference>
<dbReference type="Gene3D" id="1.20.5.170">
    <property type="match status" value="1"/>
</dbReference>
<dbReference type="PROSITE" id="PS52052">
    <property type="entry name" value="PEHE"/>
    <property type="match status" value="1"/>
</dbReference>
<protein>
    <recommendedName>
        <fullName evidence="3">PEHE domain-containing protein</fullName>
    </recommendedName>
</protein>
<proteinExistence type="predicted"/>
<keyword evidence="5" id="KW-1185">Reference proteome</keyword>
<evidence type="ECO:0000313" key="4">
    <source>
        <dbReference type="EMBL" id="CAH1789011.1"/>
    </source>
</evidence>
<dbReference type="Pfam" id="PF15275">
    <property type="entry name" value="PEHE"/>
    <property type="match status" value="1"/>
</dbReference>
<dbReference type="PANTHER" id="PTHR21656:SF2">
    <property type="entry name" value="MALE-SPECIFIC LETHAL 1 HOMOLOG"/>
    <property type="match status" value="1"/>
</dbReference>
<feature type="compositionally biased region" description="Polar residues" evidence="2">
    <location>
        <begin position="1"/>
        <end position="16"/>
    </location>
</feature>
<evidence type="ECO:0000313" key="5">
    <source>
        <dbReference type="Proteomes" id="UP000749559"/>
    </source>
</evidence>
<name>A0A8J1Y515_OWEFU</name>
<dbReference type="GO" id="GO:0072487">
    <property type="term" value="C:MSL complex"/>
    <property type="evidence" value="ECO:0007669"/>
    <property type="project" value="InterPro"/>
</dbReference>
<evidence type="ECO:0000256" key="2">
    <source>
        <dbReference type="SAM" id="MobiDB-lite"/>
    </source>
</evidence>
<dbReference type="PANTHER" id="PTHR21656">
    <property type="entry name" value="MALE-SPECIFIC LETHAL-1 PROTEIN"/>
    <property type="match status" value="1"/>
</dbReference>
<feature type="coiled-coil region" evidence="1">
    <location>
        <begin position="127"/>
        <end position="154"/>
    </location>
</feature>
<feature type="compositionally biased region" description="Basic residues" evidence="2">
    <location>
        <begin position="500"/>
        <end position="509"/>
    </location>
</feature>
<feature type="region of interest" description="Disordered" evidence="2">
    <location>
        <begin position="186"/>
        <end position="291"/>
    </location>
</feature>
<dbReference type="GO" id="GO:0003682">
    <property type="term" value="F:chromatin binding"/>
    <property type="evidence" value="ECO:0007669"/>
    <property type="project" value="TreeGrafter"/>
</dbReference>
<dbReference type="SMART" id="SM01300">
    <property type="entry name" value="PEHE"/>
    <property type="match status" value="1"/>
</dbReference>